<dbReference type="EMBL" id="MELK01000050">
    <property type="protein sequence ID" value="OFW55918.1"/>
    <property type="molecule type" value="Genomic_DNA"/>
</dbReference>
<dbReference type="InterPro" id="IPR003018">
    <property type="entry name" value="GAF"/>
</dbReference>
<dbReference type="SUPFAM" id="SSF55781">
    <property type="entry name" value="GAF domain-like"/>
    <property type="match status" value="1"/>
</dbReference>
<keyword evidence="1" id="KW-0812">Transmembrane</keyword>
<name>A0A1F2WGC2_9ACTN</name>
<accession>A0A1F2WGC2</accession>
<dbReference type="Proteomes" id="UP000177876">
    <property type="component" value="Unassembled WGS sequence"/>
</dbReference>
<feature type="domain" description="PAS" evidence="2">
    <location>
        <begin position="249"/>
        <end position="297"/>
    </location>
</feature>
<dbReference type="Gene3D" id="3.30.450.40">
    <property type="match status" value="1"/>
</dbReference>
<dbReference type="Gene3D" id="3.30.450.20">
    <property type="entry name" value="PAS domain"/>
    <property type="match status" value="1"/>
</dbReference>
<organism evidence="3 4">
    <name type="scientific">Candidatus Solincola sediminis</name>
    <dbReference type="NCBI Taxonomy" id="1797199"/>
    <lineage>
        <taxon>Bacteria</taxon>
        <taxon>Bacillati</taxon>
        <taxon>Actinomycetota</taxon>
        <taxon>Candidatus Geothermincolia</taxon>
        <taxon>Candidatus Geothermincolales</taxon>
        <taxon>Candidatus Geothermincolaceae</taxon>
        <taxon>Candidatus Solincola</taxon>
    </lineage>
</organism>
<reference evidence="3 4" key="1">
    <citation type="journal article" date="2016" name="Nat. Commun.">
        <title>Thousands of microbial genomes shed light on interconnected biogeochemical processes in an aquifer system.</title>
        <authorList>
            <person name="Anantharaman K."/>
            <person name="Brown C.T."/>
            <person name="Hug L.A."/>
            <person name="Sharon I."/>
            <person name="Castelle C.J."/>
            <person name="Probst A.J."/>
            <person name="Thomas B.C."/>
            <person name="Singh A."/>
            <person name="Wilkins M.J."/>
            <person name="Karaoz U."/>
            <person name="Brodie E.L."/>
            <person name="Williams K.H."/>
            <person name="Hubbard S.S."/>
            <person name="Banfield J.F."/>
        </authorList>
    </citation>
    <scope>NUCLEOTIDE SEQUENCE [LARGE SCALE GENOMIC DNA]</scope>
</reference>
<dbReference type="Pfam" id="PF13185">
    <property type="entry name" value="GAF_2"/>
    <property type="match status" value="1"/>
</dbReference>
<proteinExistence type="predicted"/>
<dbReference type="InterPro" id="IPR029016">
    <property type="entry name" value="GAF-like_dom_sf"/>
</dbReference>
<keyword evidence="1" id="KW-1133">Transmembrane helix</keyword>
<dbReference type="AlphaFoldDB" id="A0A1F2WGC2"/>
<dbReference type="SUPFAM" id="SSF55785">
    <property type="entry name" value="PYP-like sensor domain (PAS domain)"/>
    <property type="match status" value="1"/>
</dbReference>
<keyword evidence="1" id="KW-0472">Membrane</keyword>
<evidence type="ECO:0000313" key="3">
    <source>
        <dbReference type="EMBL" id="OFW55918.1"/>
    </source>
</evidence>
<evidence type="ECO:0000259" key="2">
    <source>
        <dbReference type="PROSITE" id="PS50112"/>
    </source>
</evidence>
<dbReference type="InterPro" id="IPR035965">
    <property type="entry name" value="PAS-like_dom_sf"/>
</dbReference>
<dbReference type="PROSITE" id="PS50112">
    <property type="entry name" value="PAS"/>
    <property type="match status" value="1"/>
</dbReference>
<dbReference type="InterPro" id="IPR000014">
    <property type="entry name" value="PAS"/>
</dbReference>
<evidence type="ECO:0000256" key="1">
    <source>
        <dbReference type="SAM" id="Phobius"/>
    </source>
</evidence>
<sequence length="363" mass="39546">MDESTKFKSSPVGVFSIALLVLMLLATVFLILVQNVDQFSQYFGGTLAKIATDVALVAFVAIFAGYIFVRAGQYHKKLEMMLEKVQKSNMRLQVLNEIQSSANVDMDADRLLRESLDSAMPLTSSMGTIYLLDESSSKLKARASYGMDIGLDKIPEYDVGEGIAGKAAAYAETIEDQSATQDAVMARIAIPIKAGNKVSGVLMAATRKGSYSEEEKTLLHAVSEVLGNSLVNARLYDITRRALDNSRRTQNYLESFILEAKMGVLVVDANGMVLIANREAERYLNLQARDILGKDAFETLNSIGGRGNLLTQAFKSCFANHLGAQFADSMNDNHETIVLTVNVFPLFDGKQELIGAAATVIKA</sequence>
<dbReference type="STRING" id="1797197.A2Y75_04110"/>
<protein>
    <recommendedName>
        <fullName evidence="2">PAS domain-containing protein</fullName>
    </recommendedName>
</protein>
<dbReference type="CDD" id="cd00130">
    <property type="entry name" value="PAS"/>
    <property type="match status" value="1"/>
</dbReference>
<gene>
    <name evidence="3" type="ORF">A2Y75_04110</name>
</gene>
<feature type="transmembrane region" description="Helical" evidence="1">
    <location>
        <begin position="12"/>
        <end position="34"/>
    </location>
</feature>
<dbReference type="Pfam" id="PF08448">
    <property type="entry name" value="PAS_4"/>
    <property type="match status" value="1"/>
</dbReference>
<comment type="caution">
    <text evidence="3">The sequence shown here is derived from an EMBL/GenBank/DDBJ whole genome shotgun (WGS) entry which is preliminary data.</text>
</comment>
<dbReference type="InterPro" id="IPR013656">
    <property type="entry name" value="PAS_4"/>
</dbReference>
<feature type="transmembrane region" description="Helical" evidence="1">
    <location>
        <begin position="54"/>
        <end position="72"/>
    </location>
</feature>
<evidence type="ECO:0000313" key="4">
    <source>
        <dbReference type="Proteomes" id="UP000177876"/>
    </source>
</evidence>